<dbReference type="STRING" id="1185876.BN8_01432"/>
<dbReference type="InterPro" id="IPR050250">
    <property type="entry name" value="Macrolide_Exporter_MacB"/>
</dbReference>
<dbReference type="InterPro" id="IPR003838">
    <property type="entry name" value="ABC3_permease_C"/>
</dbReference>
<accession>I2GEV4</accession>
<evidence type="ECO:0000256" key="5">
    <source>
        <dbReference type="ARBA" id="ARBA00023136"/>
    </source>
</evidence>
<feature type="transmembrane region" description="Helical" evidence="6">
    <location>
        <begin position="116"/>
        <end position="137"/>
    </location>
</feature>
<feature type="transmembrane region" description="Helical" evidence="6">
    <location>
        <begin position="535"/>
        <end position="556"/>
    </location>
</feature>
<comment type="subcellular location">
    <subcellularLocation>
        <location evidence="1">Cell membrane</location>
        <topology evidence="1">Multi-pass membrane protein</topology>
    </subcellularLocation>
</comment>
<dbReference type="GO" id="GO:0005886">
    <property type="term" value="C:plasma membrane"/>
    <property type="evidence" value="ECO:0007669"/>
    <property type="project" value="UniProtKB-SubCell"/>
</dbReference>
<dbReference type="NCBIfam" id="NF038404">
    <property type="entry name" value="perm_prefix_2"/>
    <property type="match status" value="1"/>
</dbReference>
<dbReference type="Proteomes" id="UP000009309">
    <property type="component" value="Unassembled WGS sequence"/>
</dbReference>
<evidence type="ECO:0000256" key="4">
    <source>
        <dbReference type="ARBA" id="ARBA00022989"/>
    </source>
</evidence>
<evidence type="ECO:0000256" key="3">
    <source>
        <dbReference type="ARBA" id="ARBA00022692"/>
    </source>
</evidence>
<feature type="transmembrane region" description="Helical" evidence="6">
    <location>
        <begin position="439"/>
        <end position="462"/>
    </location>
</feature>
<evidence type="ECO:0000256" key="1">
    <source>
        <dbReference type="ARBA" id="ARBA00004651"/>
    </source>
</evidence>
<dbReference type="InterPro" id="IPR047699">
    <property type="entry name" value="Permease_put_prefix"/>
</dbReference>
<gene>
    <name evidence="9" type="ORF">BN8_01432</name>
</gene>
<keyword evidence="2" id="KW-1003">Cell membrane</keyword>
<dbReference type="InterPro" id="IPR025857">
    <property type="entry name" value="MacB_PCD"/>
</dbReference>
<evidence type="ECO:0000256" key="2">
    <source>
        <dbReference type="ARBA" id="ARBA00022475"/>
    </source>
</evidence>
<feature type="domain" description="MacB-like periplasmic core" evidence="8">
    <location>
        <begin position="544"/>
        <end position="709"/>
    </location>
</feature>
<evidence type="ECO:0000256" key="6">
    <source>
        <dbReference type="SAM" id="Phobius"/>
    </source>
</evidence>
<comment type="caution">
    <text evidence="9">The sequence shown here is derived from an EMBL/GenBank/DDBJ whole genome shotgun (WGS) entry which is preliminary data.</text>
</comment>
<dbReference type="PANTHER" id="PTHR30572:SF18">
    <property type="entry name" value="ABC-TYPE MACROLIDE FAMILY EXPORT SYSTEM PERMEASE COMPONENT 2"/>
    <property type="match status" value="1"/>
</dbReference>
<keyword evidence="10" id="KW-1185">Reference proteome</keyword>
<feature type="domain" description="ABC3 transporter permease C-terminal" evidence="7">
    <location>
        <begin position="394"/>
        <end position="509"/>
    </location>
</feature>
<dbReference type="AlphaFoldDB" id="I2GEV4"/>
<evidence type="ECO:0000313" key="9">
    <source>
        <dbReference type="EMBL" id="CCH52429.1"/>
    </source>
</evidence>
<feature type="transmembrane region" description="Helical" evidence="6">
    <location>
        <begin position="783"/>
        <end position="807"/>
    </location>
</feature>
<dbReference type="EMBL" id="CAIT01000005">
    <property type="protein sequence ID" value="CCH52429.1"/>
    <property type="molecule type" value="Genomic_DNA"/>
</dbReference>
<feature type="transmembrane region" description="Helical" evidence="6">
    <location>
        <begin position="835"/>
        <end position="855"/>
    </location>
</feature>
<reference evidence="9 10" key="1">
    <citation type="journal article" date="2012" name="J. Bacteriol.">
        <title>Genome Sequence of the Filamentous Bacterium Fibrisoma limi BUZ 3T.</title>
        <authorList>
            <person name="Filippini M."/>
            <person name="Qi W."/>
            <person name="Jaenicke S."/>
            <person name="Goesmann A."/>
            <person name="Smits T.H."/>
            <person name="Bagheri H.C."/>
        </authorList>
    </citation>
    <scope>NUCLEOTIDE SEQUENCE [LARGE SCALE GENOMIC DNA]</scope>
    <source>
        <strain evidence="10">BUZ 3T</strain>
    </source>
</reference>
<evidence type="ECO:0000259" key="8">
    <source>
        <dbReference type="Pfam" id="PF12704"/>
    </source>
</evidence>
<protein>
    <recommendedName>
        <fullName evidence="11">Macrolide export ATP-binding/permease protein macB</fullName>
    </recommendedName>
</protein>
<name>I2GEV4_9BACT</name>
<feature type="domain" description="MacB-like periplasmic core" evidence="8">
    <location>
        <begin position="115"/>
        <end position="330"/>
    </location>
</feature>
<dbReference type="RefSeq" id="WP_009281013.1">
    <property type="nucleotide sequence ID" value="NZ_CAIT01000005.1"/>
</dbReference>
<feature type="transmembrane region" description="Helical" evidence="6">
    <location>
        <begin position="482"/>
        <end position="506"/>
    </location>
</feature>
<dbReference type="Pfam" id="PF02687">
    <property type="entry name" value="FtsX"/>
    <property type="match status" value="2"/>
</dbReference>
<dbReference type="PANTHER" id="PTHR30572">
    <property type="entry name" value="MEMBRANE COMPONENT OF TRANSPORTER-RELATED"/>
    <property type="match status" value="1"/>
</dbReference>
<evidence type="ECO:0008006" key="11">
    <source>
        <dbReference type="Google" id="ProtNLM"/>
    </source>
</evidence>
<evidence type="ECO:0000259" key="7">
    <source>
        <dbReference type="Pfam" id="PF02687"/>
    </source>
</evidence>
<feature type="transmembrane region" description="Helical" evidence="6">
    <location>
        <begin position="867"/>
        <end position="887"/>
    </location>
</feature>
<keyword evidence="4 6" id="KW-1133">Transmembrane helix</keyword>
<dbReference type="Pfam" id="PF12704">
    <property type="entry name" value="MacB_PCD"/>
    <property type="match status" value="2"/>
</dbReference>
<organism evidence="9 10">
    <name type="scientific">Fibrisoma limi BUZ 3</name>
    <dbReference type="NCBI Taxonomy" id="1185876"/>
    <lineage>
        <taxon>Bacteria</taxon>
        <taxon>Pseudomonadati</taxon>
        <taxon>Bacteroidota</taxon>
        <taxon>Cytophagia</taxon>
        <taxon>Cytophagales</taxon>
        <taxon>Spirosomataceae</taxon>
        <taxon>Fibrisoma</taxon>
    </lineage>
</organism>
<dbReference type="eggNOG" id="COG0577">
    <property type="taxonomic scope" value="Bacteria"/>
</dbReference>
<sequence>MPNATKPPRSDRSAGAGPRWATKLLAWWGHPDTREEVQGDLLELYTYWVQTVGKRRADWRYSLSVLKLLRPLAKPKQSTVRRFDEYPQPFSMSPAMIRNYVTIAWRNLNRNRAFSAINIVGLSIGLATCILISLFVLDELSYDRYNEKADRIVRVYFQGSMNGGKIKEAVVMPPTAQTLKQEYPEVLEATRVRDGGVPIIAYGNQTFKETGVAFVDANFFQVFTLPFLKGDPKTALTQPNTLVITEAMATKYFGNEDPIGKVLTIKTANATCTVTGVVDEVPANSHFHFNFFVSMASEPDAKSPSWMTSSYFTYLVLPKGYDYKQLEAKLPHVVEKYMGPQLQQAFGMSLAEFRKKGNDVGLFLQPLTDIHLHADFAFDLSPAGDIRYVYIFGAIAVFMLVIACINFMNLSTAGASKRSKEVGIRKALGSLKGALVNQFLTESVLLTFLALVLAVGIVYLALPLFNDLSGKQLTFNLMAAPWLLPALLLFGLVVGVLAGSYPAFFLSSFKPVTVLKGSGSALRAKLSSGGISLRSALVVVQFSISFMLIVGTTVVYRQLQYIQTTKLGYDKDQVLVLQETWRLGTNETVLRNQLLQDARVANATVSGYLPAGPSNNNNFMVYADDNTSQFVKTLRYEVDEDYIATLGMKMVAGRNFSKDFGTDSTGIILNETAAKAFGWGKNALGHTITRPDNEGRKASYQVIGIVKDFHFRSLHERIAPLVMTLGSNSGYVIARVKTKDIAGLLGSVEKQWARFGVEAPLDYTFLDENFTATYRSEQKIGRILGLFAGLTIFVACLGLFGLATFVAEQRTKEIGVRKVLGASVPNIVRLLSADFLKPVLVAILLASPVAWWAMSQWLQDFAYKIDLSWWMFALAGLMAIVIALLTVSFQSIKAALMNPVKSLRTE</sequence>
<dbReference type="GO" id="GO:0022857">
    <property type="term" value="F:transmembrane transporter activity"/>
    <property type="evidence" value="ECO:0007669"/>
    <property type="project" value="TreeGrafter"/>
</dbReference>
<proteinExistence type="predicted"/>
<feature type="transmembrane region" description="Helical" evidence="6">
    <location>
        <begin position="388"/>
        <end position="410"/>
    </location>
</feature>
<evidence type="ECO:0000313" key="10">
    <source>
        <dbReference type="Proteomes" id="UP000009309"/>
    </source>
</evidence>
<keyword evidence="5 6" id="KW-0472">Membrane</keyword>
<feature type="domain" description="ABC3 transporter permease C-terminal" evidence="7">
    <location>
        <begin position="786"/>
        <end position="899"/>
    </location>
</feature>
<keyword evidence="3 6" id="KW-0812">Transmembrane</keyword>